<dbReference type="EMBL" id="JACHWX010000011">
    <property type="protein sequence ID" value="MBB3057128.1"/>
    <property type="molecule type" value="Genomic_DNA"/>
</dbReference>
<sequence>MEPVTYYYLLDQPTTCPICGARTDIISSFFHTKLKMAVNECLDNSCKHVFCEVDGEL</sequence>
<dbReference type="RefSeq" id="WP_157750698.1">
    <property type="nucleotide sequence ID" value="NZ_AP017313.1"/>
</dbReference>
<dbReference type="AlphaFoldDB" id="A0A839SI29"/>
<accession>A0A839SI29</accession>
<evidence type="ECO:0000313" key="1">
    <source>
        <dbReference type="EMBL" id="MBB3057128.1"/>
    </source>
</evidence>
<protein>
    <recommendedName>
        <fullName evidence="3">Zinc finger Ogr/Delta-type domain-containing protein</fullName>
    </recommendedName>
</protein>
<keyword evidence="2" id="KW-1185">Reference proteome</keyword>
<dbReference type="OrthoDB" id="982969at2"/>
<comment type="caution">
    <text evidence="1">The sequence shown here is derived from an EMBL/GenBank/DDBJ whole genome shotgun (WGS) entry which is preliminary data.</text>
</comment>
<reference evidence="1" key="1">
    <citation type="submission" date="2020-08" db="EMBL/GenBank/DDBJ databases">
        <title>Genomic Encyclopedia of Type Strains, Phase III (KMG-III): the genomes of soil and plant-associated and newly described type strains.</title>
        <authorList>
            <person name="Whitman W."/>
        </authorList>
    </citation>
    <scope>NUCLEOTIDE SEQUENCE [LARGE SCALE GENOMIC DNA]</scope>
    <source>
        <strain evidence="1">CECT 8628</strain>
    </source>
</reference>
<evidence type="ECO:0008006" key="3">
    <source>
        <dbReference type="Google" id="ProtNLM"/>
    </source>
</evidence>
<dbReference type="Proteomes" id="UP000539265">
    <property type="component" value="Unassembled WGS sequence"/>
</dbReference>
<proteinExistence type="predicted"/>
<name>A0A839SI29_9SPHI</name>
<organism evidence="1 2">
    <name type="scientific">Mucilaginibacter gotjawali</name>
    <dbReference type="NCBI Taxonomy" id="1550579"/>
    <lineage>
        <taxon>Bacteria</taxon>
        <taxon>Pseudomonadati</taxon>
        <taxon>Bacteroidota</taxon>
        <taxon>Sphingobacteriia</taxon>
        <taxon>Sphingobacteriales</taxon>
        <taxon>Sphingobacteriaceae</taxon>
        <taxon>Mucilaginibacter</taxon>
    </lineage>
</organism>
<evidence type="ECO:0000313" key="2">
    <source>
        <dbReference type="Proteomes" id="UP000539265"/>
    </source>
</evidence>
<gene>
    <name evidence="1" type="ORF">FHS11_003556</name>
</gene>